<dbReference type="Gene3D" id="3.40.109.30">
    <property type="entry name" value="putative nitroreductase (tm1586), domain 2"/>
    <property type="match status" value="1"/>
</dbReference>
<protein>
    <recommendedName>
        <fullName evidence="6">Putative nitroreductase TM1586 domain-containing protein</fullName>
    </recommendedName>
</protein>
<gene>
    <name evidence="7" type="ORF">D3Z33_04745</name>
</gene>
<dbReference type="InterPro" id="IPR000415">
    <property type="entry name" value="Nitroreductase-like"/>
</dbReference>
<evidence type="ECO:0000313" key="8">
    <source>
        <dbReference type="Proteomes" id="UP000467132"/>
    </source>
</evidence>
<dbReference type="OrthoDB" id="9814075at2"/>
<evidence type="ECO:0000256" key="5">
    <source>
        <dbReference type="ARBA" id="ARBA00023002"/>
    </source>
</evidence>
<evidence type="ECO:0000313" key="7">
    <source>
        <dbReference type="EMBL" id="NBI06167.1"/>
    </source>
</evidence>
<dbReference type="AlphaFoldDB" id="A0A845QTK5"/>
<dbReference type="PANTHER" id="PTHR43673:SF2">
    <property type="entry name" value="NITROREDUCTASE"/>
    <property type="match status" value="1"/>
</dbReference>
<dbReference type="Proteomes" id="UP000467132">
    <property type="component" value="Unassembled WGS sequence"/>
</dbReference>
<keyword evidence="4" id="KW-0288">FMN</keyword>
<comment type="similarity">
    <text evidence="2">Belongs to the nitroreductase family.</text>
</comment>
<organism evidence="7 8">
    <name type="scientific">Senegalia massiliensis</name>
    <dbReference type="NCBI Taxonomy" id="1720316"/>
    <lineage>
        <taxon>Bacteria</taxon>
        <taxon>Bacillati</taxon>
        <taxon>Bacillota</taxon>
        <taxon>Clostridia</taxon>
        <taxon>Eubacteriales</taxon>
        <taxon>Clostridiaceae</taxon>
        <taxon>Senegalia</taxon>
    </lineage>
</organism>
<dbReference type="Pfam" id="PF14512">
    <property type="entry name" value="TM1586_NiRdase"/>
    <property type="match status" value="1"/>
</dbReference>
<dbReference type="SUPFAM" id="SSF55469">
    <property type="entry name" value="FMN-dependent nitroreductase-like"/>
    <property type="match status" value="2"/>
</dbReference>
<dbReference type="GO" id="GO:0016491">
    <property type="term" value="F:oxidoreductase activity"/>
    <property type="evidence" value="ECO:0007669"/>
    <property type="project" value="UniProtKB-KW"/>
</dbReference>
<evidence type="ECO:0000256" key="3">
    <source>
        <dbReference type="ARBA" id="ARBA00022630"/>
    </source>
</evidence>
<evidence type="ECO:0000259" key="6">
    <source>
        <dbReference type="Pfam" id="PF14512"/>
    </source>
</evidence>
<evidence type="ECO:0000256" key="4">
    <source>
        <dbReference type="ARBA" id="ARBA00022643"/>
    </source>
</evidence>
<proteinExistence type="inferred from homology"/>
<dbReference type="RefSeq" id="WP_160196651.1">
    <property type="nucleotide sequence ID" value="NZ_QXXA01000005.1"/>
</dbReference>
<dbReference type="Gene3D" id="3.40.109.10">
    <property type="entry name" value="NADH Oxidase"/>
    <property type="match status" value="1"/>
</dbReference>
<dbReference type="PANTHER" id="PTHR43673">
    <property type="entry name" value="NAD(P)H NITROREDUCTASE YDGI-RELATED"/>
    <property type="match status" value="1"/>
</dbReference>
<dbReference type="InterPro" id="IPR029478">
    <property type="entry name" value="TM1586_NiRdase"/>
</dbReference>
<evidence type="ECO:0000256" key="2">
    <source>
        <dbReference type="ARBA" id="ARBA00007118"/>
    </source>
</evidence>
<keyword evidence="5" id="KW-0560">Oxidoreductase</keyword>
<feature type="domain" description="Putative nitroreductase TM1586" evidence="6">
    <location>
        <begin position="2"/>
        <end position="228"/>
    </location>
</feature>
<keyword evidence="3" id="KW-0285">Flavoprotein</keyword>
<comment type="caution">
    <text evidence="7">The sequence shown here is derived from an EMBL/GenBank/DDBJ whole genome shotgun (WGS) entry which is preliminary data.</text>
</comment>
<accession>A0A845QTK5</accession>
<dbReference type="EMBL" id="QXXA01000005">
    <property type="protein sequence ID" value="NBI06167.1"/>
    <property type="molecule type" value="Genomic_DNA"/>
</dbReference>
<sequence>MYRAIDYRISTRKYKDQKVSNEHFKNIQDIIKDIKPLNKDILMDTIVLRDGEKIINTFKGFTSKYAKVTAPHYIAFTSKIKDNYLENIGYIGEQIVLNLTKLGIGTCWVGSPIDEKTFRQITDVKKDQKYIILIAFGYPERKLEKKENRKRKENKNILSGNIKNELIPIIDSLRKAPSAINSQPWRVHCSENTLNVYIEWKNILTKKLLEKNNHIDIGIGLSHIIIAARQLGYDVEFINKDIQSSKNKKYIITIKIKNVD</sequence>
<name>A0A845QTK5_9CLOT</name>
<comment type="cofactor">
    <cofactor evidence="1">
        <name>FMN</name>
        <dbReference type="ChEBI" id="CHEBI:58210"/>
    </cofactor>
</comment>
<evidence type="ECO:0000256" key="1">
    <source>
        <dbReference type="ARBA" id="ARBA00001917"/>
    </source>
</evidence>
<keyword evidence="8" id="KW-1185">Reference proteome</keyword>
<reference evidence="7 8" key="1">
    <citation type="submission" date="2018-08" db="EMBL/GenBank/DDBJ databases">
        <title>Murine metabolic-syndrome-specific gut microbial biobank.</title>
        <authorList>
            <person name="Liu C."/>
        </authorList>
    </citation>
    <scope>NUCLEOTIDE SEQUENCE [LARGE SCALE GENOMIC DNA]</scope>
    <source>
        <strain evidence="7 8">583</strain>
    </source>
</reference>